<dbReference type="Proteomes" id="UP000176939">
    <property type="component" value="Unassembled WGS sequence"/>
</dbReference>
<evidence type="ECO:0000313" key="2">
    <source>
        <dbReference type="EMBL" id="OGM09804.1"/>
    </source>
</evidence>
<dbReference type="CDD" id="cd05403">
    <property type="entry name" value="NT_KNTase_like"/>
    <property type="match status" value="1"/>
</dbReference>
<name>A0A1F7X3X9_9BACT</name>
<reference evidence="2 3" key="1">
    <citation type="journal article" date="2016" name="Nat. Commun.">
        <title>Thousands of microbial genomes shed light on interconnected biogeochemical processes in an aquifer system.</title>
        <authorList>
            <person name="Anantharaman K."/>
            <person name="Brown C.T."/>
            <person name="Hug L.A."/>
            <person name="Sharon I."/>
            <person name="Castelle C.J."/>
            <person name="Probst A.J."/>
            <person name="Thomas B.C."/>
            <person name="Singh A."/>
            <person name="Wilkins M.J."/>
            <person name="Karaoz U."/>
            <person name="Brodie E.L."/>
            <person name="Williams K.H."/>
            <person name="Hubbard S.S."/>
            <person name="Banfield J.F."/>
        </authorList>
    </citation>
    <scope>NUCLEOTIDE SEQUENCE [LARGE SCALE GENOMIC DNA]</scope>
</reference>
<dbReference type="AlphaFoldDB" id="A0A1F7X3X9"/>
<sequence length="301" mass="35071">MLLLESRKIKNSINNNFSKNEIVSLIYHSIFNYPLSQKELIKWFAGDKASKIINKSTRDILSAKISLKNGYFYLKGQDNFIFQRLLKKRIGERKKIMAQRAAKILAFIPTIDLVALTGAVAMNNANENSDIDLLIVTKKGTLWTTRIISYVLLTLSGIKVRKFEKNPLIDEQKDKLCINMWLDEESLSWSGMKNLFIAHEIAQVIPLVNKEKTYEKFILKNKWIKDFWPNAVSFKQEVSKVSKNDDLILSIIEFVEPLAYRLQKWYMREKITREVVTPTRAIFHPVNWGSLVKKRFNQLLV</sequence>
<accession>A0A1F7X3X9</accession>
<dbReference type="Gene3D" id="3.30.460.10">
    <property type="entry name" value="Beta Polymerase, domain 2"/>
    <property type="match status" value="1"/>
</dbReference>
<dbReference type="InterPro" id="IPR043519">
    <property type="entry name" value="NT_sf"/>
</dbReference>
<evidence type="ECO:0000259" key="1">
    <source>
        <dbReference type="Pfam" id="PF01909"/>
    </source>
</evidence>
<gene>
    <name evidence="2" type="ORF">A2Z67_03325</name>
</gene>
<dbReference type="GO" id="GO:0016779">
    <property type="term" value="F:nucleotidyltransferase activity"/>
    <property type="evidence" value="ECO:0007669"/>
    <property type="project" value="InterPro"/>
</dbReference>
<dbReference type="EMBL" id="MGFQ01000019">
    <property type="protein sequence ID" value="OGM09804.1"/>
    <property type="molecule type" value="Genomic_DNA"/>
</dbReference>
<organism evidence="2 3">
    <name type="scientific">Candidatus Woesebacteria bacterium RBG_13_36_22</name>
    <dbReference type="NCBI Taxonomy" id="1802478"/>
    <lineage>
        <taxon>Bacteria</taxon>
        <taxon>Candidatus Woeseibacteriota</taxon>
    </lineage>
</organism>
<proteinExistence type="predicted"/>
<feature type="domain" description="Polymerase nucleotidyl transferase" evidence="1">
    <location>
        <begin position="101"/>
        <end position="172"/>
    </location>
</feature>
<dbReference type="InterPro" id="IPR002934">
    <property type="entry name" value="Polymerase_NTP_transf_dom"/>
</dbReference>
<evidence type="ECO:0000313" key="3">
    <source>
        <dbReference type="Proteomes" id="UP000176939"/>
    </source>
</evidence>
<protein>
    <recommendedName>
        <fullName evidence="1">Polymerase nucleotidyl transferase domain-containing protein</fullName>
    </recommendedName>
</protein>
<dbReference type="Pfam" id="PF01909">
    <property type="entry name" value="NTP_transf_2"/>
    <property type="match status" value="1"/>
</dbReference>
<comment type="caution">
    <text evidence="2">The sequence shown here is derived from an EMBL/GenBank/DDBJ whole genome shotgun (WGS) entry which is preliminary data.</text>
</comment>
<dbReference type="SUPFAM" id="SSF81301">
    <property type="entry name" value="Nucleotidyltransferase"/>
    <property type="match status" value="1"/>
</dbReference>